<proteinExistence type="predicted"/>
<evidence type="ECO:0000256" key="1">
    <source>
        <dbReference type="SAM" id="Phobius"/>
    </source>
</evidence>
<sequence>MNLAALPLPIKLSVTFFIVLTACGLVVSEILVHSDLHPERGCPLPNLTMIKAKYSYSPLYRAVLTTMRKHLENKLELKAIIDWCQSGGDRTEFYEKIAPILNQRCLHCHGKNICRGDVSLRNWGDLAPLVINRGLPVAKLIRQTHYHIFGFGILILGLTLIFNLTRYSNRAKIWLTVIAYTAALVNILGWWAAKLSHTVAVVILISGLTLMLTITIIVVLSFLDLWVLKQVTSAE</sequence>
<keyword evidence="1" id="KW-0812">Transmembrane</keyword>
<keyword evidence="3" id="KW-1185">Reference proteome</keyword>
<keyword evidence="1" id="KW-1133">Transmembrane helix</keyword>
<gene>
    <name evidence="2" type="ORF">ACFL27_02550</name>
</gene>
<organism evidence="2 3">
    <name type="scientific">candidate division CSSED10-310 bacterium</name>
    <dbReference type="NCBI Taxonomy" id="2855610"/>
    <lineage>
        <taxon>Bacteria</taxon>
        <taxon>Bacteria division CSSED10-310</taxon>
    </lineage>
</organism>
<feature type="transmembrane region" description="Helical" evidence="1">
    <location>
        <begin position="146"/>
        <end position="164"/>
    </location>
</feature>
<evidence type="ECO:0008006" key="4">
    <source>
        <dbReference type="Google" id="ProtNLM"/>
    </source>
</evidence>
<feature type="transmembrane region" description="Helical" evidence="1">
    <location>
        <begin position="173"/>
        <end position="193"/>
    </location>
</feature>
<protein>
    <recommendedName>
        <fullName evidence="4">DUF3365 domain-containing protein</fullName>
    </recommendedName>
</protein>
<accession>A0ABV6YSD8</accession>
<name>A0ABV6YSD8_UNCC1</name>
<evidence type="ECO:0000313" key="3">
    <source>
        <dbReference type="Proteomes" id="UP001594351"/>
    </source>
</evidence>
<evidence type="ECO:0000313" key="2">
    <source>
        <dbReference type="EMBL" id="MFC1849066.1"/>
    </source>
</evidence>
<reference evidence="2 3" key="1">
    <citation type="submission" date="2024-09" db="EMBL/GenBank/DDBJ databases">
        <title>Laminarin stimulates single cell rates of sulfate reduction while oxygen inhibits transcriptomic activity in coastal marine sediment.</title>
        <authorList>
            <person name="Lindsay M."/>
            <person name="Orcutt B."/>
            <person name="Emerson D."/>
            <person name="Stepanauskas R."/>
            <person name="D'Angelo T."/>
        </authorList>
    </citation>
    <scope>NUCLEOTIDE SEQUENCE [LARGE SCALE GENOMIC DNA]</scope>
    <source>
        <strain evidence="2">SAG AM-311-K15</strain>
    </source>
</reference>
<feature type="transmembrane region" description="Helical" evidence="1">
    <location>
        <begin position="199"/>
        <end position="223"/>
    </location>
</feature>
<dbReference type="EMBL" id="JBHPBY010000019">
    <property type="protein sequence ID" value="MFC1849066.1"/>
    <property type="molecule type" value="Genomic_DNA"/>
</dbReference>
<keyword evidence="1" id="KW-0472">Membrane</keyword>
<dbReference type="Proteomes" id="UP001594351">
    <property type="component" value="Unassembled WGS sequence"/>
</dbReference>
<comment type="caution">
    <text evidence="2">The sequence shown here is derived from an EMBL/GenBank/DDBJ whole genome shotgun (WGS) entry which is preliminary data.</text>
</comment>